<keyword evidence="1" id="KW-0472">Membrane</keyword>
<feature type="transmembrane region" description="Helical" evidence="1">
    <location>
        <begin position="98"/>
        <end position="119"/>
    </location>
</feature>
<dbReference type="InterPro" id="IPR032623">
    <property type="entry name" value="FecR_N"/>
</dbReference>
<dbReference type="PANTHER" id="PTHR30273">
    <property type="entry name" value="PERIPLASMIC SIGNAL SENSOR AND SIGMA FACTOR ACTIVATOR FECR-RELATED"/>
    <property type="match status" value="1"/>
</dbReference>
<keyword evidence="5" id="KW-1185">Reference proteome</keyword>
<feature type="domain" description="FecR protein" evidence="2">
    <location>
        <begin position="125"/>
        <end position="217"/>
    </location>
</feature>
<dbReference type="Pfam" id="PF04773">
    <property type="entry name" value="FecR"/>
    <property type="match status" value="1"/>
</dbReference>
<dbReference type="Pfam" id="PF16220">
    <property type="entry name" value="DUF4880"/>
    <property type="match status" value="1"/>
</dbReference>
<evidence type="ECO:0000313" key="4">
    <source>
        <dbReference type="EMBL" id="AOH84382.1"/>
    </source>
</evidence>
<evidence type="ECO:0000259" key="3">
    <source>
        <dbReference type="Pfam" id="PF16220"/>
    </source>
</evidence>
<dbReference type="InterPro" id="IPR012373">
    <property type="entry name" value="Ferrdict_sens_TM"/>
</dbReference>
<dbReference type="AlphaFoldDB" id="A0A1B3ZAC2"/>
<dbReference type="GO" id="GO:0016989">
    <property type="term" value="F:sigma factor antagonist activity"/>
    <property type="evidence" value="ECO:0007669"/>
    <property type="project" value="TreeGrafter"/>
</dbReference>
<protein>
    <recommendedName>
        <fullName evidence="6">FecR protein domain-containing protein</fullName>
    </recommendedName>
</protein>
<reference evidence="4 5" key="1">
    <citation type="submission" date="2016-01" db="EMBL/GenBank/DDBJ databases">
        <title>Complete genome and mega plasmid sequence of Sphingomonas panacis DCY99 elicits systemic resistance in rice to Xanthomonas oryzae.</title>
        <authorList>
            <person name="Kim Y.J."/>
            <person name="Yang D.C."/>
            <person name="Sing P."/>
        </authorList>
    </citation>
    <scope>NUCLEOTIDE SEQUENCE [LARGE SCALE GENOMIC DNA]</scope>
    <source>
        <strain evidence="4 5">DCY99</strain>
    </source>
</reference>
<dbReference type="STRING" id="1560345.AWL63_10815"/>
<name>A0A1B3ZAC2_9SPHN</name>
<dbReference type="Gene3D" id="2.60.120.1440">
    <property type="match status" value="1"/>
</dbReference>
<dbReference type="InterPro" id="IPR006860">
    <property type="entry name" value="FecR"/>
</dbReference>
<evidence type="ECO:0000256" key="1">
    <source>
        <dbReference type="SAM" id="Phobius"/>
    </source>
</evidence>
<dbReference type="PANTHER" id="PTHR30273:SF2">
    <property type="entry name" value="PROTEIN FECR"/>
    <property type="match status" value="1"/>
</dbReference>
<accession>A0A1B3ZAC2</accession>
<organism evidence="4 5">
    <name type="scientific">Sphingomonas panacis</name>
    <dbReference type="NCBI Taxonomy" id="1560345"/>
    <lineage>
        <taxon>Bacteria</taxon>
        <taxon>Pseudomonadati</taxon>
        <taxon>Pseudomonadota</taxon>
        <taxon>Alphaproteobacteria</taxon>
        <taxon>Sphingomonadales</taxon>
        <taxon>Sphingomonadaceae</taxon>
        <taxon>Sphingomonas</taxon>
    </lineage>
</organism>
<dbReference type="KEGG" id="span:AWL63_10815"/>
<keyword evidence="1" id="KW-1133">Transmembrane helix</keyword>
<dbReference type="EMBL" id="CP014168">
    <property type="protein sequence ID" value="AOH84382.1"/>
    <property type="molecule type" value="Genomic_DNA"/>
</dbReference>
<sequence length="341" mass="37080">MAPFMTGPDQHDENAVEAQAAQWFARLKSLPVSRETLQAFFEWQRDETHAEAFAAVERLWSRAGDLGDRPAIAAVTHAALARKARRRWLGLAWPPHPALAALAVVVLVLLGIGATYWAMRPGANDYATAIGQRSVVALADGSQVTLDTDTRIVTRFDTDERRVVLTHGQAYFTVAHDTARPFRVEADGTEVLATGTQFAVRRDGVGVDVTLVEGSVRVTPRATSPTTLRPGQRLVLRGDTAAVVQGVDTKAATAWRQGRIVLDGWTLARAVAEVNRYTRRPVRLEADRFAEARFSGTFDVGDIDSFVAATTALLPLTAVRGANGSIRLVDRATREKSSQST</sequence>
<proteinExistence type="predicted"/>
<keyword evidence="1" id="KW-0812">Transmembrane</keyword>
<evidence type="ECO:0008006" key="6">
    <source>
        <dbReference type="Google" id="ProtNLM"/>
    </source>
</evidence>
<dbReference type="Proteomes" id="UP000094256">
    <property type="component" value="Chromosome"/>
</dbReference>
<evidence type="ECO:0000259" key="2">
    <source>
        <dbReference type="Pfam" id="PF04773"/>
    </source>
</evidence>
<feature type="domain" description="FecR N-terminal" evidence="3">
    <location>
        <begin position="19"/>
        <end position="59"/>
    </location>
</feature>
<evidence type="ECO:0000313" key="5">
    <source>
        <dbReference type="Proteomes" id="UP000094256"/>
    </source>
</evidence>
<gene>
    <name evidence="4" type="ORF">AWL63_10815</name>
</gene>
<dbReference type="PIRSF" id="PIRSF018266">
    <property type="entry name" value="FecR"/>
    <property type="match status" value="1"/>
</dbReference>